<name>A0A9X0BM51_9EURO</name>
<dbReference type="GeneID" id="81628502"/>
<feature type="compositionally biased region" description="Polar residues" evidence="1">
    <location>
        <begin position="155"/>
        <end position="176"/>
    </location>
</feature>
<dbReference type="RefSeq" id="XP_056786634.1">
    <property type="nucleotide sequence ID" value="XM_056938252.1"/>
</dbReference>
<feature type="compositionally biased region" description="Polar residues" evidence="1">
    <location>
        <begin position="126"/>
        <end position="135"/>
    </location>
</feature>
<proteinExistence type="predicted"/>
<gene>
    <name evidence="2" type="ORF">N7539_008657</name>
</gene>
<dbReference type="Proteomes" id="UP001148312">
    <property type="component" value="Unassembled WGS sequence"/>
</dbReference>
<feature type="region of interest" description="Disordered" evidence="1">
    <location>
        <begin position="113"/>
        <end position="213"/>
    </location>
</feature>
<feature type="compositionally biased region" description="Polar residues" evidence="1">
    <location>
        <begin position="314"/>
        <end position="324"/>
    </location>
</feature>
<reference evidence="2" key="2">
    <citation type="journal article" date="2023" name="IMA Fungus">
        <title>Comparative genomic study of the Penicillium genus elucidates a diverse pangenome and 15 lateral gene transfer events.</title>
        <authorList>
            <person name="Petersen C."/>
            <person name="Sorensen T."/>
            <person name="Nielsen M.R."/>
            <person name="Sondergaard T.E."/>
            <person name="Sorensen J.L."/>
            <person name="Fitzpatrick D.A."/>
            <person name="Frisvad J.C."/>
            <person name="Nielsen K.L."/>
        </authorList>
    </citation>
    <scope>NUCLEOTIDE SEQUENCE</scope>
    <source>
        <strain evidence="2">IBT 30728</strain>
    </source>
</reference>
<feature type="compositionally biased region" description="Polar residues" evidence="1">
    <location>
        <begin position="184"/>
        <end position="195"/>
    </location>
</feature>
<feature type="compositionally biased region" description="Low complexity" evidence="1">
    <location>
        <begin position="350"/>
        <end position="362"/>
    </location>
</feature>
<dbReference type="EMBL" id="JAPWDQ010000013">
    <property type="protein sequence ID" value="KAJ5472088.1"/>
    <property type="molecule type" value="Genomic_DNA"/>
</dbReference>
<dbReference type="AlphaFoldDB" id="A0A9X0BM51"/>
<feature type="compositionally biased region" description="Polar residues" evidence="1">
    <location>
        <begin position="15"/>
        <end position="29"/>
    </location>
</feature>
<organism evidence="2 3">
    <name type="scientific">Penicillium diatomitis</name>
    <dbReference type="NCBI Taxonomy" id="2819901"/>
    <lineage>
        <taxon>Eukaryota</taxon>
        <taxon>Fungi</taxon>
        <taxon>Dikarya</taxon>
        <taxon>Ascomycota</taxon>
        <taxon>Pezizomycotina</taxon>
        <taxon>Eurotiomycetes</taxon>
        <taxon>Eurotiomycetidae</taxon>
        <taxon>Eurotiales</taxon>
        <taxon>Aspergillaceae</taxon>
        <taxon>Penicillium</taxon>
    </lineage>
</organism>
<feature type="compositionally biased region" description="Low complexity" evidence="1">
    <location>
        <begin position="271"/>
        <end position="283"/>
    </location>
</feature>
<evidence type="ECO:0000256" key="1">
    <source>
        <dbReference type="SAM" id="MobiDB-lite"/>
    </source>
</evidence>
<comment type="caution">
    <text evidence="2">The sequence shown here is derived from an EMBL/GenBank/DDBJ whole genome shotgun (WGS) entry which is preliminary data.</text>
</comment>
<sequence length="376" mass="39773">MMQNLYAKATDVDGTGTQRHLSTDNQQAVPRTEVPGAEVPDISSSLSNKGPPSGMVGQTASRSSSEVIPKMSDLVVSTATSPCDVSVGAVSAELDEMEIDGVAGARADNNKFWNESLPPREEIPSLNPTHSYPTPQSNPPETPIPEKRRIEYSKNFPSKTVQREVLSSCSPASPTDGSAGANIGSASEASKSVSTGYKHPSVEDDMGDEEMESILEDAYKFLKYRSVLPNSNSETEPSTPRVRESPEDSHPGDEYVTDTAVSELARASVLSPSSPANEASPAPRQTDDHVGVAGNSKNRKRKRTPETDDPTARRASQNSTLSNGSIQAAALQSSLLVADDEDLAISDALSSLGSSSAGSPLLEPDHSPTPEPTPWT</sequence>
<feature type="compositionally biased region" description="Polar residues" evidence="1">
    <location>
        <begin position="229"/>
        <end position="238"/>
    </location>
</feature>
<evidence type="ECO:0000313" key="3">
    <source>
        <dbReference type="Proteomes" id="UP001148312"/>
    </source>
</evidence>
<feature type="compositionally biased region" description="Basic and acidic residues" evidence="1">
    <location>
        <begin position="241"/>
        <end position="253"/>
    </location>
</feature>
<evidence type="ECO:0000313" key="2">
    <source>
        <dbReference type="EMBL" id="KAJ5472088.1"/>
    </source>
</evidence>
<feature type="region of interest" description="Disordered" evidence="1">
    <location>
        <begin position="229"/>
        <end position="324"/>
    </location>
</feature>
<feature type="compositionally biased region" description="Acidic residues" evidence="1">
    <location>
        <begin position="203"/>
        <end position="213"/>
    </location>
</feature>
<feature type="region of interest" description="Disordered" evidence="1">
    <location>
        <begin position="350"/>
        <end position="376"/>
    </location>
</feature>
<keyword evidence="3" id="KW-1185">Reference proteome</keyword>
<accession>A0A9X0BM51</accession>
<feature type="region of interest" description="Disordered" evidence="1">
    <location>
        <begin position="1"/>
        <end position="66"/>
    </location>
</feature>
<reference evidence="2" key="1">
    <citation type="submission" date="2022-12" db="EMBL/GenBank/DDBJ databases">
        <authorList>
            <person name="Petersen C."/>
        </authorList>
    </citation>
    <scope>NUCLEOTIDE SEQUENCE</scope>
    <source>
        <strain evidence="2">IBT 30728</strain>
    </source>
</reference>
<protein>
    <submittedName>
        <fullName evidence="2">Uncharacterized protein</fullName>
    </submittedName>
</protein>
<feature type="compositionally biased region" description="Polar residues" evidence="1">
    <location>
        <begin position="42"/>
        <end position="66"/>
    </location>
</feature>